<comment type="caution">
    <text evidence="5">The sequence shown here is derived from an EMBL/GenBank/DDBJ whole genome shotgun (WGS) entry which is preliminary data.</text>
</comment>
<accession>A0A2P4NL21</accession>
<dbReference type="EMBL" id="LOPW02000022">
    <property type="protein sequence ID" value="POG53822.1"/>
    <property type="molecule type" value="Genomic_DNA"/>
</dbReference>
<feature type="region of interest" description="Disordered" evidence="3">
    <location>
        <begin position="1"/>
        <end position="30"/>
    </location>
</feature>
<dbReference type="InterPro" id="IPR036514">
    <property type="entry name" value="SGNH_hydro_sf"/>
</dbReference>
<keyword evidence="6" id="KW-1185">Reference proteome</keyword>
<evidence type="ECO:0000259" key="4">
    <source>
        <dbReference type="Pfam" id="PF13472"/>
    </source>
</evidence>
<gene>
    <name evidence="5" type="ORF">AUR65_018815</name>
</gene>
<name>A0A2P4NL21_9EURY</name>
<dbReference type="PANTHER" id="PTHR43695:SF1">
    <property type="entry name" value="RHAMNOGALACTURONAN ACETYLESTERASE"/>
    <property type="match status" value="1"/>
</dbReference>
<dbReference type="Gene3D" id="3.40.50.1110">
    <property type="entry name" value="SGNH hydrolase"/>
    <property type="match status" value="1"/>
</dbReference>
<feature type="domain" description="SGNH hydrolase-type esterase" evidence="4">
    <location>
        <begin position="11"/>
        <end position="205"/>
    </location>
</feature>
<dbReference type="SUPFAM" id="SSF52266">
    <property type="entry name" value="SGNH hydrolase"/>
    <property type="match status" value="1"/>
</dbReference>
<dbReference type="InterPro" id="IPR013830">
    <property type="entry name" value="SGNH_hydro"/>
</dbReference>
<dbReference type="Proteomes" id="UP000053621">
    <property type="component" value="Unassembled WGS sequence"/>
</dbReference>
<dbReference type="GO" id="GO:0016787">
    <property type="term" value="F:hydrolase activity"/>
    <property type="evidence" value="ECO:0007669"/>
    <property type="project" value="UniProtKB-KW"/>
</dbReference>
<keyword evidence="2" id="KW-0378">Hydrolase</keyword>
<sequence length="227" mass="25397">MSSESITVHLVGDSTMADKEANERPETGWGMPLADRFDDAVTVANHARNGRSTRTFLEEGRWRPVVRQLTETDYVFVQFGHNDEVPSKEQHTTEAAFVDNLGKFVSETREQGATPVLLTPIARRHFDDDGAPKDTHREYADLTRTVARDRDVPFIDMDERTRSLLAELGPEASTALYNHLEPGEHPNYPDGIADDTHFSEHGARRMADMVLDGVEELDLGLAAHVES</sequence>
<comment type="similarity">
    <text evidence="1">Belongs to the 'GDSL' lipolytic enzyme family.</text>
</comment>
<protein>
    <submittedName>
        <fullName evidence="5">GntR family transcriptional regulator</fullName>
    </submittedName>
</protein>
<evidence type="ECO:0000313" key="6">
    <source>
        <dbReference type="Proteomes" id="UP000053621"/>
    </source>
</evidence>
<dbReference type="PANTHER" id="PTHR43695">
    <property type="entry name" value="PUTATIVE (AFU_ORTHOLOGUE AFUA_2G17250)-RELATED"/>
    <property type="match status" value="1"/>
</dbReference>
<dbReference type="CDD" id="cd01821">
    <property type="entry name" value="Rhamnogalacturan_acetylesterase_like"/>
    <property type="match status" value="1"/>
</dbReference>
<proteinExistence type="inferred from homology"/>
<feature type="compositionally biased region" description="Basic and acidic residues" evidence="3">
    <location>
        <begin position="16"/>
        <end position="26"/>
    </location>
</feature>
<evidence type="ECO:0000256" key="1">
    <source>
        <dbReference type="ARBA" id="ARBA00008668"/>
    </source>
</evidence>
<organism evidence="5 6">
    <name type="scientific">Haloferax marisrubri</name>
    <dbReference type="NCBI Taxonomy" id="1544719"/>
    <lineage>
        <taxon>Archaea</taxon>
        <taxon>Methanobacteriati</taxon>
        <taxon>Methanobacteriota</taxon>
        <taxon>Stenosarchaea group</taxon>
        <taxon>Halobacteria</taxon>
        <taxon>Halobacteriales</taxon>
        <taxon>Haloferacaceae</taxon>
        <taxon>Haloferax</taxon>
    </lineage>
</organism>
<evidence type="ECO:0000256" key="3">
    <source>
        <dbReference type="SAM" id="MobiDB-lite"/>
    </source>
</evidence>
<dbReference type="InterPro" id="IPR037459">
    <property type="entry name" value="RhgT-like"/>
</dbReference>
<evidence type="ECO:0000256" key="2">
    <source>
        <dbReference type="ARBA" id="ARBA00022801"/>
    </source>
</evidence>
<dbReference type="AlphaFoldDB" id="A0A2P4NL21"/>
<reference evidence="5" key="1">
    <citation type="submission" date="2017-08" db="EMBL/GenBank/DDBJ databases">
        <title>Haloferax marisrubri sp. nov., isolated from the Discovery deep brine-seawater interface in the Red Sea.</title>
        <authorList>
            <person name="Zhang G."/>
            <person name="Stingl U."/>
        </authorList>
    </citation>
    <scope>NUCLEOTIDE SEQUENCE [LARGE SCALE GENOMIC DNA]</scope>
    <source>
        <strain evidence="5">SB3</strain>
    </source>
</reference>
<evidence type="ECO:0000313" key="5">
    <source>
        <dbReference type="EMBL" id="POG53822.1"/>
    </source>
</evidence>
<dbReference type="Pfam" id="PF13472">
    <property type="entry name" value="Lipase_GDSL_2"/>
    <property type="match status" value="1"/>
</dbReference>
<dbReference type="RefSeq" id="WP_058568635.1">
    <property type="nucleotide sequence ID" value="NZ_LOPW02000022.1"/>
</dbReference>
<dbReference type="OrthoDB" id="287267at2157"/>